<evidence type="ECO:0000313" key="1">
    <source>
        <dbReference type="EMBL" id="JAD25167.1"/>
    </source>
</evidence>
<dbReference type="AlphaFoldDB" id="A0A0A8YS28"/>
<reference evidence="1" key="2">
    <citation type="journal article" date="2015" name="Data Brief">
        <title>Shoot transcriptome of the giant reed, Arundo donax.</title>
        <authorList>
            <person name="Barrero R.A."/>
            <person name="Guerrero F.D."/>
            <person name="Moolhuijzen P."/>
            <person name="Goolsby J.A."/>
            <person name="Tidwell J."/>
            <person name="Bellgard S.E."/>
            <person name="Bellgard M.I."/>
        </authorList>
    </citation>
    <scope>NUCLEOTIDE SEQUENCE</scope>
    <source>
        <tissue evidence="1">Shoot tissue taken approximately 20 cm above the soil surface</tissue>
    </source>
</reference>
<dbReference type="EMBL" id="GBRH01272728">
    <property type="protein sequence ID" value="JAD25167.1"/>
    <property type="molecule type" value="Transcribed_RNA"/>
</dbReference>
<reference evidence="1" key="1">
    <citation type="submission" date="2014-09" db="EMBL/GenBank/DDBJ databases">
        <authorList>
            <person name="Magalhaes I.L.F."/>
            <person name="Oliveira U."/>
            <person name="Santos F.R."/>
            <person name="Vidigal T.H.D.A."/>
            <person name="Brescovit A.D."/>
            <person name="Santos A.J."/>
        </authorList>
    </citation>
    <scope>NUCLEOTIDE SEQUENCE</scope>
    <source>
        <tissue evidence="1">Shoot tissue taken approximately 20 cm above the soil surface</tissue>
    </source>
</reference>
<name>A0A0A8YS28_ARUDO</name>
<organism evidence="1">
    <name type="scientific">Arundo donax</name>
    <name type="common">Giant reed</name>
    <name type="synonym">Donax arundinaceus</name>
    <dbReference type="NCBI Taxonomy" id="35708"/>
    <lineage>
        <taxon>Eukaryota</taxon>
        <taxon>Viridiplantae</taxon>
        <taxon>Streptophyta</taxon>
        <taxon>Embryophyta</taxon>
        <taxon>Tracheophyta</taxon>
        <taxon>Spermatophyta</taxon>
        <taxon>Magnoliopsida</taxon>
        <taxon>Liliopsida</taxon>
        <taxon>Poales</taxon>
        <taxon>Poaceae</taxon>
        <taxon>PACMAD clade</taxon>
        <taxon>Arundinoideae</taxon>
        <taxon>Arundineae</taxon>
        <taxon>Arundo</taxon>
    </lineage>
</organism>
<sequence>MLKLIELWMHSYFLMYNCCGQIDYFIKRECTMHIFH</sequence>
<proteinExistence type="predicted"/>
<accession>A0A0A8YS28</accession>
<protein>
    <submittedName>
        <fullName evidence="1">Uncharacterized protein</fullName>
    </submittedName>
</protein>